<dbReference type="InterPro" id="IPR043153">
    <property type="entry name" value="DENN_C"/>
</dbReference>
<proteinExistence type="evidence at transcript level"/>
<dbReference type="PANTHER" id="PTHR13196">
    <property type="entry name" value="DENN DOMAIN-CONTAINING"/>
    <property type="match status" value="1"/>
</dbReference>
<dbReference type="Gene3D" id="6.10.140.1000">
    <property type="match status" value="1"/>
</dbReference>
<dbReference type="SMART" id="SM00801">
    <property type="entry name" value="dDENN"/>
    <property type="match status" value="1"/>
</dbReference>
<dbReference type="AlphaFoldDB" id="A0A131Y276"/>
<protein>
    <submittedName>
        <fullName evidence="5">Putative clathrin coated vesicle membrane</fullName>
    </submittedName>
</protein>
<dbReference type="Pfam" id="PF02141">
    <property type="entry name" value="DENN"/>
    <property type="match status" value="1"/>
</dbReference>
<dbReference type="GO" id="GO:0006897">
    <property type="term" value="P:endocytosis"/>
    <property type="evidence" value="ECO:0007669"/>
    <property type="project" value="TreeGrafter"/>
</dbReference>
<dbReference type="PROSITE" id="PS50211">
    <property type="entry name" value="DENN"/>
    <property type="match status" value="1"/>
</dbReference>
<feature type="region of interest" description="Disordered" evidence="3">
    <location>
        <begin position="265"/>
        <end position="338"/>
    </location>
</feature>
<dbReference type="FunFam" id="3.40.50.11500:FF:000004">
    <property type="entry name" value="DENN domain-containing protein 2C isoform X1"/>
    <property type="match status" value="1"/>
</dbReference>
<name>A0A131Y276_IXORI</name>
<sequence>MITIFASMLHERRILITSKRLSRLSACVQAANALIYPMEWQHIFIPVLPNHLLDYLSAPMPFLIGVPTTTLARVSGSELGEVVVLDADNNKIDSPFRDLESIPSEIVTPLKRSLRNPSLMLGDGVSQAFLRALVRLIGGYREALCLQLGERITFDPERFLQSRPPNLRACLEKMLQLQIFHQFIEGRLQILNAGKVNNDIFELEVNMFDDSSNKQFKQHYKYWLANMKKEGGALLKTMKSKANPAVRNAYKNVKDKGKKAYSNIQGKFAGMQKGTQDDMALSKRDMSQPRSAPASPTMDRKRPVTFQPLPRLQNVSSLVSPSRTGTLGTSSIKSPSKSAMEVGLDVVSELTEDTVSSSSFQPIDMDLMGDLQEIFSRCSTTEAQGQSNHTAGSPALVERQAFSDPSLHKVPLAPPPRSSRRTAARSPSSEAPLIRLDSQEGETKQEPQQQQQLQQQQFSEQRTRTVQQLAQQFSQQVPPQFPRHPPPQLPQHPPPQIPSQPPPQLPQQQAQPLNRLPLAPNPFVRTYCTPPYSGLQQRFQAVPYMGNPHPGLSTNPFVRQPWTPPMAPPPRPHAPPPAVPRQPDPFADLIDL</sequence>
<evidence type="ECO:0000256" key="1">
    <source>
        <dbReference type="ARBA" id="ARBA00004132"/>
    </source>
</evidence>
<dbReference type="Gene3D" id="3.40.50.11500">
    <property type="match status" value="1"/>
</dbReference>
<dbReference type="GO" id="GO:0005829">
    <property type="term" value="C:cytosol"/>
    <property type="evidence" value="ECO:0007669"/>
    <property type="project" value="TreeGrafter"/>
</dbReference>
<accession>A0A131Y276</accession>
<keyword evidence="2" id="KW-0968">Cytoplasmic vesicle</keyword>
<dbReference type="GO" id="GO:0030136">
    <property type="term" value="C:clathrin-coated vesicle"/>
    <property type="evidence" value="ECO:0007669"/>
    <property type="project" value="UniProtKB-SubCell"/>
</dbReference>
<feature type="compositionally biased region" description="Polar residues" evidence="3">
    <location>
        <begin position="313"/>
        <end position="337"/>
    </location>
</feature>
<dbReference type="InterPro" id="IPR001194">
    <property type="entry name" value="cDENN_dom"/>
</dbReference>
<dbReference type="InterPro" id="IPR005112">
    <property type="entry name" value="dDENN_dom"/>
</dbReference>
<feature type="compositionally biased region" description="Low complexity" evidence="3">
    <location>
        <begin position="446"/>
        <end position="478"/>
    </location>
</feature>
<feature type="domain" description="UDENN" evidence="4">
    <location>
        <begin position="1"/>
        <end position="196"/>
    </location>
</feature>
<dbReference type="PANTHER" id="PTHR13196:SF14">
    <property type="entry name" value="UDENN DOMAIN-CONTAINING PROTEIN"/>
    <property type="match status" value="1"/>
</dbReference>
<evidence type="ECO:0000256" key="3">
    <source>
        <dbReference type="SAM" id="MobiDB-lite"/>
    </source>
</evidence>
<evidence type="ECO:0000259" key="4">
    <source>
        <dbReference type="PROSITE" id="PS50211"/>
    </source>
</evidence>
<dbReference type="InterPro" id="IPR037516">
    <property type="entry name" value="Tripartite_DENN"/>
</dbReference>
<dbReference type="Pfam" id="PF03455">
    <property type="entry name" value="dDENN"/>
    <property type="match status" value="1"/>
</dbReference>
<reference evidence="5" key="1">
    <citation type="submission" date="2016-02" db="EMBL/GenBank/DDBJ databases">
        <title>RNAseq analyses of the midgut from blood- or serum-fed Ixodes ricinus ticks.</title>
        <authorList>
            <person name="Perner J."/>
            <person name="Provaznik J."/>
            <person name="Schrenkova J."/>
            <person name="Urbanova V."/>
            <person name="Ribeiro J.M."/>
            <person name="Kopacek P."/>
        </authorList>
    </citation>
    <scope>NUCLEOTIDE SEQUENCE</scope>
    <source>
        <tissue evidence="5">Gut</tissue>
    </source>
</reference>
<evidence type="ECO:0000313" key="5">
    <source>
        <dbReference type="EMBL" id="JAP73594.1"/>
    </source>
</evidence>
<comment type="subcellular location">
    <subcellularLocation>
        <location evidence="1">Cytoplasmic vesicle</location>
        <location evidence="1">Clathrin-coated vesicle</location>
    </subcellularLocation>
</comment>
<evidence type="ECO:0000256" key="2">
    <source>
        <dbReference type="ARBA" id="ARBA00023329"/>
    </source>
</evidence>
<dbReference type="GO" id="GO:0005085">
    <property type="term" value="F:guanyl-nucleotide exchange factor activity"/>
    <property type="evidence" value="ECO:0007669"/>
    <property type="project" value="InterPro"/>
</dbReference>
<dbReference type="SMART" id="SM00799">
    <property type="entry name" value="DENN"/>
    <property type="match status" value="1"/>
</dbReference>
<feature type="compositionally biased region" description="Pro residues" evidence="3">
    <location>
        <begin position="479"/>
        <end position="505"/>
    </location>
</feature>
<dbReference type="GO" id="GO:0032456">
    <property type="term" value="P:endocytic recycling"/>
    <property type="evidence" value="ECO:0007669"/>
    <property type="project" value="TreeGrafter"/>
</dbReference>
<dbReference type="InterPro" id="IPR040032">
    <property type="entry name" value="DENND1A/B/C"/>
</dbReference>
<dbReference type="EMBL" id="GEFM01002202">
    <property type="protein sequence ID" value="JAP73594.1"/>
    <property type="molecule type" value="mRNA"/>
</dbReference>
<dbReference type="GO" id="GO:1901981">
    <property type="term" value="F:phosphatidylinositol phosphate binding"/>
    <property type="evidence" value="ECO:0007669"/>
    <property type="project" value="TreeGrafter"/>
</dbReference>
<feature type="region of interest" description="Disordered" evidence="3">
    <location>
        <begin position="546"/>
        <end position="592"/>
    </location>
</feature>
<organism evidence="5">
    <name type="scientific">Ixodes ricinus</name>
    <name type="common">Common tick</name>
    <name type="synonym">Acarus ricinus</name>
    <dbReference type="NCBI Taxonomy" id="34613"/>
    <lineage>
        <taxon>Eukaryota</taxon>
        <taxon>Metazoa</taxon>
        <taxon>Ecdysozoa</taxon>
        <taxon>Arthropoda</taxon>
        <taxon>Chelicerata</taxon>
        <taxon>Arachnida</taxon>
        <taxon>Acari</taxon>
        <taxon>Parasitiformes</taxon>
        <taxon>Ixodida</taxon>
        <taxon>Ixodoidea</taxon>
        <taxon>Ixodidae</taxon>
        <taxon>Ixodinae</taxon>
        <taxon>Ixodes</taxon>
    </lineage>
</organism>
<feature type="region of interest" description="Disordered" evidence="3">
    <location>
        <begin position="405"/>
        <end position="509"/>
    </location>
</feature>
<feature type="compositionally biased region" description="Pro residues" evidence="3">
    <location>
        <begin position="562"/>
        <end position="583"/>
    </location>
</feature>